<evidence type="ECO:0000313" key="3">
    <source>
        <dbReference type="Proteomes" id="UP000650467"/>
    </source>
</evidence>
<gene>
    <name evidence="2" type="ORF">HXX76_004561</name>
</gene>
<dbReference type="AlphaFoldDB" id="A0A835W6J4"/>
<proteinExistence type="predicted"/>
<accession>A0A835W6J4</accession>
<dbReference type="Proteomes" id="UP000650467">
    <property type="component" value="Unassembled WGS sequence"/>
</dbReference>
<dbReference type="OrthoDB" id="536980at2759"/>
<dbReference type="EMBL" id="JAEHOC010000008">
    <property type="protein sequence ID" value="KAG2439198.1"/>
    <property type="molecule type" value="Genomic_DNA"/>
</dbReference>
<evidence type="ECO:0000313" key="2">
    <source>
        <dbReference type="EMBL" id="KAG2439198.1"/>
    </source>
</evidence>
<protein>
    <submittedName>
        <fullName evidence="2">Uncharacterized protein</fullName>
    </submittedName>
</protein>
<feature type="signal peptide" evidence="1">
    <location>
        <begin position="1"/>
        <end position="25"/>
    </location>
</feature>
<name>A0A835W6J4_CHLIN</name>
<feature type="chain" id="PRO_5032895466" evidence="1">
    <location>
        <begin position="26"/>
        <end position="277"/>
    </location>
</feature>
<evidence type="ECO:0000256" key="1">
    <source>
        <dbReference type="SAM" id="SignalP"/>
    </source>
</evidence>
<keyword evidence="1" id="KW-0732">Signal</keyword>
<comment type="caution">
    <text evidence="2">The sequence shown here is derived from an EMBL/GenBank/DDBJ whole genome shotgun (WGS) entry which is preliminary data.</text>
</comment>
<keyword evidence="3" id="KW-1185">Reference proteome</keyword>
<organism evidence="2 3">
    <name type="scientific">Chlamydomonas incerta</name>
    <dbReference type="NCBI Taxonomy" id="51695"/>
    <lineage>
        <taxon>Eukaryota</taxon>
        <taxon>Viridiplantae</taxon>
        <taxon>Chlorophyta</taxon>
        <taxon>core chlorophytes</taxon>
        <taxon>Chlorophyceae</taxon>
        <taxon>CS clade</taxon>
        <taxon>Chlamydomonadales</taxon>
        <taxon>Chlamydomonadaceae</taxon>
        <taxon>Chlamydomonas</taxon>
    </lineage>
</organism>
<sequence>MSPVTLSVLCRGLLFLWVHSASASAQTRSDVDIRGLSFRASIPQPCGLLEIAGGVNEATYRNWVSGTGAPAASTTLSIDGVVTEYTGTNQEECACLAGPRTAPCWITLGLGLAPNTVNKYFTRQAVSGPADLGLTSFDVNPTTRRFALTGELTFDHWFYTDPPLPEGSPAPDLRFSFNIAAQSCASEALAPGGTTQPFRFMSNFLSLANPGDLSRSTFTRSRCALAAPGALVRISLDGAVISTATAAFTSASFTQVTVEAGSAATLSQLPRPVAGGA</sequence>
<reference evidence="2" key="1">
    <citation type="journal article" date="2020" name="bioRxiv">
        <title>Comparative genomics of Chlamydomonas.</title>
        <authorList>
            <person name="Craig R.J."/>
            <person name="Hasan A.R."/>
            <person name="Ness R.W."/>
            <person name="Keightley P.D."/>
        </authorList>
    </citation>
    <scope>NUCLEOTIDE SEQUENCE</scope>
    <source>
        <strain evidence="2">SAG 7.73</strain>
    </source>
</reference>